<dbReference type="GO" id="GO:0004674">
    <property type="term" value="F:protein serine/threonine kinase activity"/>
    <property type="evidence" value="ECO:0007669"/>
    <property type="project" value="UniProtKB-KW"/>
</dbReference>
<keyword evidence="10 17" id="KW-0067">ATP-binding</keyword>
<dbReference type="GO" id="GO:0030136">
    <property type="term" value="C:clathrin-coated vesicle"/>
    <property type="evidence" value="ECO:0007669"/>
    <property type="project" value="UniProtKB-SubCell"/>
</dbReference>
<dbReference type="FunFam" id="3.30.200.20:FF:000107">
    <property type="entry name" value="Putative activated CDC42 kinase 1"/>
    <property type="match status" value="1"/>
</dbReference>
<keyword evidence="9 23" id="KW-0418">Kinase</keyword>
<comment type="similarity">
    <text evidence="15">Belongs to the protein kinase superfamily. Tyr protein kinase family.</text>
</comment>
<dbReference type="AlphaFoldDB" id="A0A8B8FWD3"/>
<keyword evidence="5" id="KW-0723">Serine/threonine-protein kinase</keyword>
<dbReference type="GO" id="GO:0046872">
    <property type="term" value="F:metal ion binding"/>
    <property type="evidence" value="ECO:0007669"/>
    <property type="project" value="UniProtKB-KW"/>
</dbReference>
<dbReference type="CDD" id="cd14328">
    <property type="entry name" value="UBA_TNK1"/>
    <property type="match status" value="1"/>
</dbReference>
<evidence type="ECO:0000256" key="3">
    <source>
        <dbReference type="ARBA" id="ARBA00022443"/>
    </source>
</evidence>
<dbReference type="Proteomes" id="UP000694846">
    <property type="component" value="Unplaced"/>
</dbReference>
<keyword evidence="11" id="KW-0460">Magnesium</keyword>
<evidence type="ECO:0000256" key="10">
    <source>
        <dbReference type="ARBA" id="ARBA00022840"/>
    </source>
</evidence>
<comment type="catalytic activity">
    <reaction evidence="14">
        <text>L-threonyl-[protein] + ATP = O-phospho-L-threonyl-[protein] + ADP + H(+)</text>
        <dbReference type="Rhea" id="RHEA:46608"/>
        <dbReference type="Rhea" id="RHEA-COMP:11060"/>
        <dbReference type="Rhea" id="RHEA-COMP:11605"/>
        <dbReference type="ChEBI" id="CHEBI:15378"/>
        <dbReference type="ChEBI" id="CHEBI:30013"/>
        <dbReference type="ChEBI" id="CHEBI:30616"/>
        <dbReference type="ChEBI" id="CHEBI:61977"/>
        <dbReference type="ChEBI" id="CHEBI:456216"/>
        <dbReference type="EC" id="2.7.11.1"/>
    </reaction>
</comment>
<sequence length="933" mass="105038">MALPSDGDDKEWLMSLLVDVQLEHFHTRIIDELQITRLSHFEYVKPEDLENIGISKPAARRLLEAVKKRKGAERRYKILSILGGTQASKHSTGTVKKHASTTQITQPSALSLTCLILEKDIKLSEKIGDGSFGIVSRGEWTTSTGQILPVAVKMLKQDVPSLPQMFEDFVKEVQSMHTLDHVHLIKLYGIVLTQPMMMVTELAPLGSLRDYLRKQCGHILITDLWEYALQVATGMEYLEKKRCIHRDLACRNILLTTPHQVKIGDFGLMRLLPMEEDCYVMTERRRVPFPWCAPESLRTRQFSHASDTWMYGVVLWEMFTGGEEPWAGLDASQVLSKILRERKRLEQPEACPINLYRLMQQCWILDPGERPSFKSIRNYLKSNSPNIVKATSNLVASEFSDEPSRMNIEEGDKIIVIDGQPDHFWWKGQNLRTYQIGNFARRSVDPMRRKASDDISKPLRNSFIHTGHHGDSSGNNWGFHDKIDKVYLNNPMDPPDLLGGPRVVEPGPPILPSRKNTSPKKNIDVVEKNLRCKAEKSKNTVLTSILPSNRQFNYSKLPDNRKRSLRPAPGRPPGPFPQFSTGEQVLVDLDGCTPPPVNYNNSSTSSMNSNLSILDQPIDVAETDNSSEPFDYHHSYSNVSGLFSSEQSTDPFDTSIFDTATGAVHNFPSYSDIPNIQANEPVMDNTPKLDMNFIAELEKNLGKKEAQANTNNQVVLAPPNVVPKKLNTEHLNSAIPRPSSSISTHSNSASVSYYSTTDLDMSSFISKYDSDPIYAANLNMAENKVKELCISDIPSNKNTNNTSSNCFRNDLYSNRKTDNLTVASNYSSPYYSPPVDMSRYYSQTPNMYQIVPEPNTSDSSVSQLCNYFNNSVTEEECLDALEATSWNFQESVKHLKINNLLRLGMASREACVTALNNCNWNVEEAASTLCDTV</sequence>
<dbReference type="GO" id="GO:0005524">
    <property type="term" value="F:ATP binding"/>
    <property type="evidence" value="ECO:0007669"/>
    <property type="project" value="UniProtKB-UniRule"/>
</dbReference>
<evidence type="ECO:0000256" key="9">
    <source>
        <dbReference type="ARBA" id="ARBA00022777"/>
    </source>
</evidence>
<keyword evidence="4" id="KW-0963">Cytoplasm</keyword>
<dbReference type="Gene3D" id="3.30.200.20">
    <property type="entry name" value="Phosphorylase Kinase, domain 1"/>
    <property type="match status" value="1"/>
</dbReference>
<evidence type="ECO:0000256" key="5">
    <source>
        <dbReference type="ARBA" id="ARBA00022527"/>
    </source>
</evidence>
<dbReference type="InterPro" id="IPR050198">
    <property type="entry name" value="Non-receptor_tyrosine_kinases"/>
</dbReference>
<keyword evidence="7" id="KW-0479">Metal-binding</keyword>
<dbReference type="InterPro" id="IPR015940">
    <property type="entry name" value="UBA"/>
</dbReference>
<evidence type="ECO:0000256" key="15">
    <source>
        <dbReference type="ARBA" id="ARBA00060742"/>
    </source>
</evidence>
<dbReference type="Pfam" id="PF09027">
    <property type="entry name" value="GTPase_binding"/>
    <property type="match status" value="1"/>
</dbReference>
<keyword evidence="3 16" id="KW-0728">SH3 domain</keyword>
<evidence type="ECO:0000256" key="8">
    <source>
        <dbReference type="ARBA" id="ARBA00022741"/>
    </source>
</evidence>
<dbReference type="InterPro" id="IPR020635">
    <property type="entry name" value="Tyr_kinase_cat_dom"/>
</dbReference>
<dbReference type="OrthoDB" id="635774at2759"/>
<keyword evidence="12" id="KW-0829">Tyrosine-protein kinase</keyword>
<feature type="domain" description="UBA" evidence="21">
    <location>
        <begin position="887"/>
        <end position="932"/>
    </location>
</feature>
<dbReference type="Pfam" id="PF22931">
    <property type="entry name" value="SAM_TNK"/>
    <property type="match status" value="1"/>
</dbReference>
<dbReference type="Pfam" id="PF07714">
    <property type="entry name" value="PK_Tyr_Ser-Thr"/>
    <property type="match status" value="1"/>
</dbReference>
<evidence type="ECO:0000313" key="23">
    <source>
        <dbReference type="RefSeq" id="XP_025415152.1"/>
    </source>
</evidence>
<dbReference type="PROSITE" id="PS00107">
    <property type="entry name" value="PROTEIN_KINASE_ATP"/>
    <property type="match status" value="1"/>
</dbReference>
<evidence type="ECO:0000259" key="21">
    <source>
        <dbReference type="PROSITE" id="PS50030"/>
    </source>
</evidence>
<dbReference type="InterPro" id="IPR049587">
    <property type="entry name" value="TNK-like_SAM"/>
</dbReference>
<feature type="binding site" evidence="17">
    <location>
        <position position="153"/>
    </location>
    <ligand>
        <name>ATP</name>
        <dbReference type="ChEBI" id="CHEBI:30616"/>
    </ligand>
</feature>
<dbReference type="SUPFAM" id="SSF56112">
    <property type="entry name" value="Protein kinase-like (PK-like)"/>
    <property type="match status" value="1"/>
</dbReference>
<dbReference type="GO" id="GO:0004713">
    <property type="term" value="F:protein tyrosine kinase activity"/>
    <property type="evidence" value="ECO:0007669"/>
    <property type="project" value="UniProtKB-KW"/>
</dbReference>
<dbReference type="InterPro" id="IPR000719">
    <property type="entry name" value="Prot_kinase_dom"/>
</dbReference>
<dbReference type="CTD" id="107482"/>
<evidence type="ECO:0000256" key="4">
    <source>
        <dbReference type="ARBA" id="ARBA00022490"/>
    </source>
</evidence>
<evidence type="ECO:0000256" key="2">
    <source>
        <dbReference type="ARBA" id="ARBA00004132"/>
    </source>
</evidence>
<dbReference type="InterPro" id="IPR008266">
    <property type="entry name" value="Tyr_kinase_AS"/>
</dbReference>
<dbReference type="PROSITE" id="PS50002">
    <property type="entry name" value="SH3"/>
    <property type="match status" value="1"/>
</dbReference>
<evidence type="ECO:0000256" key="17">
    <source>
        <dbReference type="PROSITE-ProRule" id="PRU10141"/>
    </source>
</evidence>
<gene>
    <name evidence="23" type="primary">LOC112686895</name>
</gene>
<evidence type="ECO:0000256" key="6">
    <source>
        <dbReference type="ARBA" id="ARBA00022679"/>
    </source>
</evidence>
<dbReference type="PRINTS" id="PR00109">
    <property type="entry name" value="TYRKINASE"/>
</dbReference>
<organism evidence="22 23">
    <name type="scientific">Sipha flava</name>
    <name type="common">yellow sugarcane aphid</name>
    <dbReference type="NCBI Taxonomy" id="143950"/>
    <lineage>
        <taxon>Eukaryota</taxon>
        <taxon>Metazoa</taxon>
        <taxon>Ecdysozoa</taxon>
        <taxon>Arthropoda</taxon>
        <taxon>Hexapoda</taxon>
        <taxon>Insecta</taxon>
        <taxon>Pterygota</taxon>
        <taxon>Neoptera</taxon>
        <taxon>Paraneoptera</taxon>
        <taxon>Hemiptera</taxon>
        <taxon>Sternorrhyncha</taxon>
        <taxon>Aphidomorpha</taxon>
        <taxon>Aphidoidea</taxon>
        <taxon>Aphididae</taxon>
        <taxon>Sipha</taxon>
    </lineage>
</organism>
<dbReference type="PROSITE" id="PS00109">
    <property type="entry name" value="PROTEIN_KINASE_TYR"/>
    <property type="match status" value="1"/>
</dbReference>
<evidence type="ECO:0000313" key="22">
    <source>
        <dbReference type="Proteomes" id="UP000694846"/>
    </source>
</evidence>
<evidence type="ECO:0000259" key="20">
    <source>
        <dbReference type="PROSITE" id="PS50011"/>
    </source>
</evidence>
<feature type="domain" description="Protein kinase" evidence="20">
    <location>
        <begin position="121"/>
        <end position="387"/>
    </location>
</feature>
<dbReference type="SMART" id="SM00219">
    <property type="entry name" value="TyrKc"/>
    <property type="match status" value="1"/>
</dbReference>
<feature type="region of interest" description="Disordered" evidence="18">
    <location>
        <begin position="551"/>
        <end position="581"/>
    </location>
</feature>
<feature type="domain" description="SH3" evidence="19">
    <location>
        <begin position="383"/>
        <end position="449"/>
    </location>
</feature>
<dbReference type="CDD" id="cd05040">
    <property type="entry name" value="PTKc_Ack_like"/>
    <property type="match status" value="1"/>
</dbReference>
<dbReference type="PROSITE" id="PS50011">
    <property type="entry name" value="PROTEIN_KINASE_DOM"/>
    <property type="match status" value="1"/>
</dbReference>
<reference evidence="23" key="1">
    <citation type="submission" date="2025-08" db="UniProtKB">
        <authorList>
            <consortium name="RefSeq"/>
        </authorList>
    </citation>
    <scope>IDENTIFICATION</scope>
    <source>
        <tissue evidence="23">Whole body</tissue>
    </source>
</reference>
<dbReference type="Gene3D" id="1.10.510.10">
    <property type="entry name" value="Transferase(Phosphotransferase) domain 1"/>
    <property type="match status" value="1"/>
</dbReference>
<evidence type="ECO:0000256" key="13">
    <source>
        <dbReference type="ARBA" id="ARBA00023329"/>
    </source>
</evidence>
<evidence type="ECO:0000256" key="11">
    <source>
        <dbReference type="ARBA" id="ARBA00022842"/>
    </source>
</evidence>
<dbReference type="FunFam" id="1.10.510.10:FF:000080">
    <property type="entry name" value="Putative activated CDC42 kinase 1"/>
    <property type="match status" value="1"/>
</dbReference>
<comment type="subcellular location">
    <subcellularLocation>
        <location evidence="2">Cytoplasmic vesicle</location>
        <location evidence="2">Clathrin-coated vesicle</location>
    </subcellularLocation>
</comment>
<evidence type="ECO:0000256" key="12">
    <source>
        <dbReference type="ARBA" id="ARBA00023137"/>
    </source>
</evidence>
<dbReference type="RefSeq" id="XP_025415152.1">
    <property type="nucleotide sequence ID" value="XM_025559367.1"/>
</dbReference>
<accession>A0A8B8FWD3</accession>
<dbReference type="PANTHER" id="PTHR24418">
    <property type="entry name" value="TYROSINE-PROTEIN KINASE"/>
    <property type="match status" value="1"/>
</dbReference>
<dbReference type="GeneID" id="112686895"/>
<proteinExistence type="inferred from homology"/>
<dbReference type="InterPro" id="IPR055175">
    <property type="entry name" value="ACK/TNK-like_SAM"/>
</dbReference>
<evidence type="ECO:0000259" key="19">
    <source>
        <dbReference type="PROSITE" id="PS50002"/>
    </source>
</evidence>
<dbReference type="InterPro" id="IPR001452">
    <property type="entry name" value="SH3_domain"/>
</dbReference>
<keyword evidence="22" id="KW-1185">Reference proteome</keyword>
<dbReference type="InterPro" id="IPR036028">
    <property type="entry name" value="SH3-like_dom_sf"/>
</dbReference>
<dbReference type="InterPro" id="IPR001245">
    <property type="entry name" value="Ser-Thr/Tyr_kinase_cat_dom"/>
</dbReference>
<comment type="cofactor">
    <cofactor evidence="1">
        <name>Mg(2+)</name>
        <dbReference type="ChEBI" id="CHEBI:18420"/>
    </cofactor>
</comment>
<dbReference type="SUPFAM" id="SSF50044">
    <property type="entry name" value="SH3-domain"/>
    <property type="match status" value="1"/>
</dbReference>
<evidence type="ECO:0000256" key="1">
    <source>
        <dbReference type="ARBA" id="ARBA00001946"/>
    </source>
</evidence>
<evidence type="ECO:0000256" key="18">
    <source>
        <dbReference type="SAM" id="MobiDB-lite"/>
    </source>
</evidence>
<evidence type="ECO:0000256" key="14">
    <source>
        <dbReference type="ARBA" id="ARBA00047899"/>
    </source>
</evidence>
<dbReference type="Gene3D" id="4.10.680.10">
    <property type="entry name" value="Cdc42-like binding domain"/>
    <property type="match status" value="1"/>
</dbReference>
<evidence type="ECO:0000256" key="16">
    <source>
        <dbReference type="PROSITE-ProRule" id="PRU00192"/>
    </source>
</evidence>
<dbReference type="InterPro" id="IPR015116">
    <property type="entry name" value="Cdc42-bd-like"/>
</dbReference>
<keyword evidence="8 17" id="KW-0547">Nucleotide-binding</keyword>
<dbReference type="InterPro" id="IPR017441">
    <property type="entry name" value="Protein_kinase_ATP_BS"/>
</dbReference>
<dbReference type="PROSITE" id="PS50030">
    <property type="entry name" value="UBA"/>
    <property type="match status" value="1"/>
</dbReference>
<dbReference type="InterPro" id="IPR037085">
    <property type="entry name" value="Cdc42-bd-like_dom_sf"/>
</dbReference>
<protein>
    <submittedName>
        <fullName evidence="23">Activated CDC42 kinase 1</fullName>
    </submittedName>
</protein>
<dbReference type="CDD" id="cd09539">
    <property type="entry name" value="SAM_TNK-like"/>
    <property type="match status" value="1"/>
</dbReference>
<dbReference type="GO" id="GO:0002009">
    <property type="term" value="P:morphogenesis of an epithelium"/>
    <property type="evidence" value="ECO:0007669"/>
    <property type="project" value="UniProtKB-ARBA"/>
</dbReference>
<keyword evidence="13" id="KW-0968">Cytoplasmic vesicle</keyword>
<dbReference type="InterPro" id="IPR011009">
    <property type="entry name" value="Kinase-like_dom_sf"/>
</dbReference>
<evidence type="ECO:0000256" key="7">
    <source>
        <dbReference type="ARBA" id="ARBA00022723"/>
    </source>
</evidence>
<name>A0A8B8FWD3_9HEMI</name>
<keyword evidence="6" id="KW-0808">Transferase</keyword>